<dbReference type="EMBL" id="MU167267">
    <property type="protein sequence ID" value="KAG0146020.1"/>
    <property type="molecule type" value="Genomic_DNA"/>
</dbReference>
<evidence type="ECO:0000256" key="1">
    <source>
        <dbReference type="SAM" id="MobiDB-lite"/>
    </source>
</evidence>
<keyword evidence="4" id="KW-1185">Reference proteome</keyword>
<evidence type="ECO:0000313" key="3">
    <source>
        <dbReference type="EMBL" id="KAG0146020.1"/>
    </source>
</evidence>
<sequence>MPTLITLLLCLGLQSLLGNTVSGRPATGFGHISFPNMLVVNASASASASASAKISSTSSVETHPNATAGTEIGSSGTLTMPGLAPPKTCVCQDSASSPLPAHGVAGTVSPNTTSPADSAPDTAAPSPSTSYPSDSPSDLNATTSDAPAENSSNNSSATPSPSGAPNASATPGQETPGAASALLVTDFSRAFPLLMSIAVGLTLLYV</sequence>
<dbReference type="OrthoDB" id="10370674at2759"/>
<accession>A0A9P6TBV0</accession>
<feature type="region of interest" description="Disordered" evidence="1">
    <location>
        <begin position="55"/>
        <end position="80"/>
    </location>
</feature>
<protein>
    <submittedName>
        <fullName evidence="3">Uncharacterized protein</fullName>
    </submittedName>
</protein>
<dbReference type="AlphaFoldDB" id="A0A9P6TBV0"/>
<feature type="compositionally biased region" description="Polar residues" evidence="1">
    <location>
        <begin position="60"/>
        <end position="78"/>
    </location>
</feature>
<gene>
    <name evidence="3" type="ORF">CROQUDRAFT_657976</name>
</gene>
<organism evidence="3 4">
    <name type="scientific">Cronartium quercuum f. sp. fusiforme G11</name>
    <dbReference type="NCBI Taxonomy" id="708437"/>
    <lineage>
        <taxon>Eukaryota</taxon>
        <taxon>Fungi</taxon>
        <taxon>Dikarya</taxon>
        <taxon>Basidiomycota</taxon>
        <taxon>Pucciniomycotina</taxon>
        <taxon>Pucciniomycetes</taxon>
        <taxon>Pucciniales</taxon>
        <taxon>Coleosporiaceae</taxon>
        <taxon>Cronartium</taxon>
    </lineage>
</organism>
<feature type="compositionally biased region" description="Low complexity" evidence="1">
    <location>
        <begin position="112"/>
        <end position="138"/>
    </location>
</feature>
<feature type="chain" id="PRO_5040274236" evidence="2">
    <location>
        <begin position="19"/>
        <end position="206"/>
    </location>
</feature>
<proteinExistence type="predicted"/>
<evidence type="ECO:0000313" key="4">
    <source>
        <dbReference type="Proteomes" id="UP000886653"/>
    </source>
</evidence>
<evidence type="ECO:0000256" key="2">
    <source>
        <dbReference type="SAM" id="SignalP"/>
    </source>
</evidence>
<comment type="caution">
    <text evidence="3">The sequence shown here is derived from an EMBL/GenBank/DDBJ whole genome shotgun (WGS) entry which is preliminary data.</text>
</comment>
<keyword evidence="2" id="KW-0732">Signal</keyword>
<feature type="compositionally biased region" description="Low complexity" evidence="1">
    <location>
        <begin position="150"/>
        <end position="172"/>
    </location>
</feature>
<feature type="region of interest" description="Disordered" evidence="1">
    <location>
        <begin position="101"/>
        <end position="175"/>
    </location>
</feature>
<name>A0A9P6TBV0_9BASI</name>
<feature type="signal peptide" evidence="2">
    <location>
        <begin position="1"/>
        <end position="18"/>
    </location>
</feature>
<reference evidence="3" key="1">
    <citation type="submission" date="2013-11" db="EMBL/GenBank/DDBJ databases">
        <title>Genome sequence of the fusiform rust pathogen reveals effectors for host alternation and coevolution with pine.</title>
        <authorList>
            <consortium name="DOE Joint Genome Institute"/>
            <person name="Smith K."/>
            <person name="Pendleton A."/>
            <person name="Kubisiak T."/>
            <person name="Anderson C."/>
            <person name="Salamov A."/>
            <person name="Aerts A."/>
            <person name="Riley R."/>
            <person name="Clum A."/>
            <person name="Lindquist E."/>
            <person name="Ence D."/>
            <person name="Campbell M."/>
            <person name="Kronenberg Z."/>
            <person name="Feau N."/>
            <person name="Dhillon B."/>
            <person name="Hamelin R."/>
            <person name="Burleigh J."/>
            <person name="Smith J."/>
            <person name="Yandell M."/>
            <person name="Nelson C."/>
            <person name="Grigoriev I."/>
            <person name="Davis J."/>
        </authorList>
    </citation>
    <scope>NUCLEOTIDE SEQUENCE</scope>
    <source>
        <strain evidence="3">G11</strain>
    </source>
</reference>
<dbReference type="Proteomes" id="UP000886653">
    <property type="component" value="Unassembled WGS sequence"/>
</dbReference>